<keyword evidence="2" id="KW-1185">Reference proteome</keyword>
<dbReference type="Gene3D" id="3.10.450.40">
    <property type="match status" value="1"/>
</dbReference>
<dbReference type="EMBL" id="CP071504">
    <property type="protein sequence ID" value="QSX31781.1"/>
    <property type="molecule type" value="Genomic_DNA"/>
</dbReference>
<accession>A0A974XR55</accession>
<dbReference type="KEGG" id="scyp:JYB88_04695"/>
<protein>
    <submittedName>
        <fullName evidence="1">Peptidase M4</fullName>
    </submittedName>
</protein>
<sequence>MAHESEKDLSSQVLDWVAQGRVLPLDSLLQRYQGRLDGRLLDLEVEQEGDRIIYELEILRQNGQVIEIKLDAATGEWLTDEGH</sequence>
<evidence type="ECO:0000313" key="1">
    <source>
        <dbReference type="EMBL" id="QSX31781.1"/>
    </source>
</evidence>
<gene>
    <name evidence="1" type="ORF">JYB88_04695</name>
</gene>
<dbReference type="Proteomes" id="UP000663281">
    <property type="component" value="Chromosome"/>
</dbReference>
<reference evidence="1 2" key="1">
    <citation type="submission" date="2021-03" db="EMBL/GenBank/DDBJ databases">
        <title>Novel species identification of genus Shewanella.</title>
        <authorList>
            <person name="Liu G."/>
            <person name="Zhang Q."/>
        </authorList>
    </citation>
    <scope>NUCLEOTIDE SEQUENCE [LARGE SCALE GENOMIC DNA]</scope>
    <source>
        <strain evidence="1 2">FJAT-53726</strain>
    </source>
</reference>
<dbReference type="AlphaFoldDB" id="A0A974XR55"/>
<proteinExistence type="predicted"/>
<evidence type="ECO:0000313" key="2">
    <source>
        <dbReference type="Proteomes" id="UP000663281"/>
    </source>
</evidence>
<organism evidence="1 2">
    <name type="scientific">Shewanella cyperi</name>
    <dbReference type="NCBI Taxonomy" id="2814292"/>
    <lineage>
        <taxon>Bacteria</taxon>
        <taxon>Pseudomonadati</taxon>
        <taxon>Pseudomonadota</taxon>
        <taxon>Gammaproteobacteria</taxon>
        <taxon>Alteromonadales</taxon>
        <taxon>Shewanellaceae</taxon>
        <taxon>Shewanella</taxon>
    </lineage>
</organism>
<name>A0A974XR55_9GAMM</name>